<organism evidence="2">
    <name type="scientific">marine sediment metagenome</name>
    <dbReference type="NCBI Taxonomy" id="412755"/>
    <lineage>
        <taxon>unclassified sequences</taxon>
        <taxon>metagenomes</taxon>
        <taxon>ecological metagenomes</taxon>
    </lineage>
</organism>
<gene>
    <name evidence="2" type="ORF">S03H2_13810</name>
</gene>
<keyword evidence="1" id="KW-1133">Transmembrane helix</keyword>
<dbReference type="Pfam" id="PF07098">
    <property type="entry name" value="DUF1360"/>
    <property type="match status" value="1"/>
</dbReference>
<reference evidence="2" key="1">
    <citation type="journal article" date="2014" name="Front. Microbiol.">
        <title>High frequency of phylogenetically diverse reductive dehalogenase-homologous genes in deep subseafloor sedimentary metagenomes.</title>
        <authorList>
            <person name="Kawai M."/>
            <person name="Futagami T."/>
            <person name="Toyoda A."/>
            <person name="Takaki Y."/>
            <person name="Nishi S."/>
            <person name="Hori S."/>
            <person name="Arai W."/>
            <person name="Tsubouchi T."/>
            <person name="Morono Y."/>
            <person name="Uchiyama I."/>
            <person name="Ito T."/>
            <person name="Fujiyama A."/>
            <person name="Inagaki F."/>
            <person name="Takami H."/>
        </authorList>
    </citation>
    <scope>NUCLEOTIDE SEQUENCE</scope>
    <source>
        <strain evidence="2">Expedition CK06-06</strain>
    </source>
</reference>
<accession>X1G559</accession>
<protein>
    <submittedName>
        <fullName evidence="2">Uncharacterized protein</fullName>
    </submittedName>
</protein>
<proteinExistence type="predicted"/>
<keyword evidence="1" id="KW-0472">Membrane</keyword>
<comment type="caution">
    <text evidence="2">The sequence shown here is derived from an EMBL/GenBank/DDBJ whole genome shotgun (WGS) entry which is preliminary data.</text>
</comment>
<dbReference type="InterPro" id="IPR010773">
    <property type="entry name" value="Mycophage_PG1_Gp7"/>
</dbReference>
<evidence type="ECO:0000313" key="2">
    <source>
        <dbReference type="EMBL" id="GAH39950.1"/>
    </source>
</evidence>
<evidence type="ECO:0000256" key="1">
    <source>
        <dbReference type="SAM" id="Phobius"/>
    </source>
</evidence>
<sequence>MLLVNMRSLLGVYYDEYSEPHGKNVVARALLCVWCISFWVALGFTVLHYYGLSFWIALPFALSAAAIIIERIVDGSR</sequence>
<dbReference type="AlphaFoldDB" id="X1G559"/>
<feature type="transmembrane region" description="Helical" evidence="1">
    <location>
        <begin position="25"/>
        <end position="46"/>
    </location>
</feature>
<feature type="transmembrane region" description="Helical" evidence="1">
    <location>
        <begin position="52"/>
        <end position="73"/>
    </location>
</feature>
<name>X1G559_9ZZZZ</name>
<dbReference type="EMBL" id="BARU01007004">
    <property type="protein sequence ID" value="GAH39950.1"/>
    <property type="molecule type" value="Genomic_DNA"/>
</dbReference>
<keyword evidence="1" id="KW-0812">Transmembrane</keyword>